<evidence type="ECO:0000256" key="6">
    <source>
        <dbReference type="RuleBase" id="RU362030"/>
    </source>
</evidence>
<keyword evidence="4 7" id="KW-0808">Transferase</keyword>
<protein>
    <recommendedName>
        <fullName evidence="6">S-adenosyl-L-methionine-dependent methyltransferase</fullName>
        <ecNumber evidence="6">2.1.1.-</ecNumber>
    </recommendedName>
</protein>
<name>A0A291RSI5_9NOCA</name>
<dbReference type="AlphaFoldDB" id="A0A291RSI5"/>
<dbReference type="Proteomes" id="UP000221961">
    <property type="component" value="Chromosome"/>
</dbReference>
<dbReference type="SUPFAM" id="SSF53335">
    <property type="entry name" value="S-adenosyl-L-methionine-dependent methyltransferases"/>
    <property type="match status" value="1"/>
</dbReference>
<dbReference type="Pfam" id="PF04072">
    <property type="entry name" value="LCM"/>
    <property type="match status" value="1"/>
</dbReference>
<dbReference type="InterPro" id="IPR011610">
    <property type="entry name" value="SAM_mthyl_Trfase_ML2640-like"/>
</dbReference>
<dbReference type="NCBIfam" id="TIGR00027">
    <property type="entry name" value="mthyl_TIGR00027"/>
    <property type="match status" value="1"/>
</dbReference>
<dbReference type="GeneID" id="88362093"/>
<accession>A0A291RSI5</accession>
<gene>
    <name evidence="7" type="ORF">CRH09_33015</name>
</gene>
<dbReference type="Gene3D" id="3.40.50.150">
    <property type="entry name" value="Vaccinia Virus protein VP39"/>
    <property type="match status" value="1"/>
</dbReference>
<evidence type="ECO:0000256" key="1">
    <source>
        <dbReference type="ARBA" id="ARBA00003907"/>
    </source>
</evidence>
<dbReference type="InterPro" id="IPR007213">
    <property type="entry name" value="Ppm1/Ppm2/Tcmp"/>
</dbReference>
<dbReference type="RefSeq" id="WP_098697269.1">
    <property type="nucleotide sequence ID" value="NZ_CP023778.1"/>
</dbReference>
<evidence type="ECO:0000256" key="4">
    <source>
        <dbReference type="ARBA" id="ARBA00022679"/>
    </source>
</evidence>
<dbReference type="PANTHER" id="PTHR43619">
    <property type="entry name" value="S-ADENOSYL-L-METHIONINE-DEPENDENT METHYLTRANSFERASE YKTD-RELATED"/>
    <property type="match status" value="1"/>
</dbReference>
<dbReference type="GO" id="GO:0008168">
    <property type="term" value="F:methyltransferase activity"/>
    <property type="evidence" value="ECO:0007669"/>
    <property type="project" value="UniProtKB-UniRule"/>
</dbReference>
<comment type="function">
    <text evidence="1 6">Exhibits S-adenosyl-L-methionine-dependent methyltransferase activity.</text>
</comment>
<dbReference type="EC" id="2.1.1.-" evidence="6"/>
<dbReference type="PANTHER" id="PTHR43619:SF2">
    <property type="entry name" value="S-ADENOSYL-L-METHIONINE-DEPENDENT METHYLTRANSFERASES SUPERFAMILY PROTEIN"/>
    <property type="match status" value="1"/>
</dbReference>
<proteinExistence type="inferred from homology"/>
<reference evidence="7 8" key="1">
    <citation type="submission" date="2017-10" db="EMBL/GenBank/DDBJ databases">
        <title>Comparative genomics between pathogenic Norcardia.</title>
        <authorList>
            <person name="Zeng L."/>
        </authorList>
    </citation>
    <scope>NUCLEOTIDE SEQUENCE [LARGE SCALE GENOMIC DNA]</scope>
    <source>
        <strain evidence="7 8">NC_YFY_NT001</strain>
    </source>
</reference>
<dbReference type="EMBL" id="CP023778">
    <property type="protein sequence ID" value="ATL70287.1"/>
    <property type="molecule type" value="Genomic_DNA"/>
</dbReference>
<organism evidence="7 8">
    <name type="scientific">Nocardia terpenica</name>
    <dbReference type="NCBI Taxonomy" id="455432"/>
    <lineage>
        <taxon>Bacteria</taxon>
        <taxon>Bacillati</taxon>
        <taxon>Actinomycetota</taxon>
        <taxon>Actinomycetes</taxon>
        <taxon>Mycobacteriales</taxon>
        <taxon>Nocardiaceae</taxon>
        <taxon>Nocardia</taxon>
    </lineage>
</organism>
<dbReference type="KEGG" id="ntp:CRH09_33015"/>
<sequence length="277" mass="30230">MQNGQPSRTALSAARYRADHQDLEGGRIFRDPLARAIVGDTEPGGATMPEEMRRRMRLFIALRSRYAEDALAAAVAGGTAQAIVLGAGLDTLAYRNPHPGLRVFEIDHPDTQAWKRERLAAAGIDIPASVTYAPTDFEHGNLDTALAATSFDRSRPAFVIWLGVSIYLTRAAIAETLQRLGRLAPGTRVVLDYGEPTVPDPNPELRAAMEQRRQQLAAIGESWISYFTPAEMADLLHDNGFRIEEDAPAATLAARYLNIEVGERVGGPHLIRARVPA</sequence>
<evidence type="ECO:0000256" key="2">
    <source>
        <dbReference type="ARBA" id="ARBA00008138"/>
    </source>
</evidence>
<comment type="similarity">
    <text evidence="2 6">Belongs to the UPF0677 family.</text>
</comment>
<keyword evidence="3 6" id="KW-0489">Methyltransferase</keyword>
<dbReference type="InterPro" id="IPR029063">
    <property type="entry name" value="SAM-dependent_MTases_sf"/>
</dbReference>
<evidence type="ECO:0000256" key="5">
    <source>
        <dbReference type="ARBA" id="ARBA00022691"/>
    </source>
</evidence>
<evidence type="ECO:0000256" key="3">
    <source>
        <dbReference type="ARBA" id="ARBA00022603"/>
    </source>
</evidence>
<evidence type="ECO:0000313" key="8">
    <source>
        <dbReference type="Proteomes" id="UP000221961"/>
    </source>
</evidence>
<keyword evidence="5 6" id="KW-0949">S-adenosyl-L-methionine</keyword>
<evidence type="ECO:0000313" key="7">
    <source>
        <dbReference type="EMBL" id="ATL70287.1"/>
    </source>
</evidence>
<dbReference type="GO" id="GO:0032259">
    <property type="term" value="P:methylation"/>
    <property type="evidence" value="ECO:0007669"/>
    <property type="project" value="UniProtKB-KW"/>
</dbReference>